<comment type="function">
    <text evidence="4">Catalyzes two steps in the biosynthesis of coenzyme A. In the first step cysteine is conjugated to 4'-phosphopantothenate to form 4-phosphopantothenoylcysteine, in the latter compound is decarboxylated to form 4'-phosphopantotheine.</text>
</comment>
<keyword evidence="3 4" id="KW-0436">Ligase</keyword>
<comment type="pathway">
    <text evidence="3 4">Cofactor biosynthesis; coenzyme A biosynthesis; CoA from (R)-pantothenate: step 2/5.</text>
</comment>
<gene>
    <name evidence="3 7" type="primary">coaBC</name>
    <name evidence="7" type="ORF">CLPU_5c00430</name>
</gene>
<dbReference type="InterPro" id="IPR035929">
    <property type="entry name" value="CoaB-like_sf"/>
</dbReference>
<dbReference type="GO" id="GO:0015941">
    <property type="term" value="P:pantothenate catabolic process"/>
    <property type="evidence" value="ECO:0007669"/>
    <property type="project" value="InterPro"/>
</dbReference>
<dbReference type="GO" id="GO:0010181">
    <property type="term" value="F:FMN binding"/>
    <property type="evidence" value="ECO:0007669"/>
    <property type="project" value="UniProtKB-UniRule"/>
</dbReference>
<dbReference type="NCBIfam" id="TIGR00521">
    <property type="entry name" value="coaBC_dfp"/>
    <property type="match status" value="1"/>
</dbReference>
<dbReference type="GO" id="GO:0004633">
    <property type="term" value="F:phosphopantothenoylcysteine decarboxylase activity"/>
    <property type="evidence" value="ECO:0007669"/>
    <property type="project" value="UniProtKB-UniRule"/>
</dbReference>
<keyword evidence="2 3" id="KW-0456">Lyase</keyword>
<dbReference type="PANTHER" id="PTHR14359:SF6">
    <property type="entry name" value="PHOSPHOPANTOTHENOYLCYSTEINE DECARBOXYLASE"/>
    <property type="match status" value="1"/>
</dbReference>
<feature type="binding site" evidence="3">
    <location>
        <position position="322"/>
    </location>
    <ligand>
        <name>CTP</name>
        <dbReference type="ChEBI" id="CHEBI:37563"/>
    </ligand>
</feature>
<evidence type="ECO:0000313" key="8">
    <source>
        <dbReference type="Proteomes" id="UP000037267"/>
    </source>
</evidence>
<keyword evidence="3 4" id="KW-0288">FMN</keyword>
<evidence type="ECO:0000259" key="5">
    <source>
        <dbReference type="Pfam" id="PF02441"/>
    </source>
</evidence>
<keyword evidence="3 4" id="KW-0285">Flavoprotein</keyword>
<accession>A0A0L0WB72</accession>
<organism evidence="7 8">
    <name type="scientific">Gottschalkia purinilytica</name>
    <name type="common">Clostridium purinilyticum</name>
    <dbReference type="NCBI Taxonomy" id="1503"/>
    <lineage>
        <taxon>Bacteria</taxon>
        <taxon>Bacillati</taxon>
        <taxon>Bacillota</taxon>
        <taxon>Tissierellia</taxon>
        <taxon>Tissierellales</taxon>
        <taxon>Gottschalkiaceae</taxon>
        <taxon>Gottschalkia</taxon>
    </lineage>
</organism>
<comment type="pathway">
    <text evidence="3 4">Cofactor biosynthesis; coenzyme A biosynthesis; CoA from (R)-pantothenate: step 3/5.</text>
</comment>
<keyword evidence="3" id="KW-0460">Magnesium</keyword>
<comment type="function">
    <text evidence="3">Catalyzes two sequential steps in the biosynthesis of coenzyme A. In the first step cysteine is conjugated to 4'-phosphopantothenate to form 4-phosphopantothenoylcysteine. In the second step the latter compound is decarboxylated to form 4'-phosphopantotheine.</text>
</comment>
<dbReference type="Gene3D" id="3.40.50.10300">
    <property type="entry name" value="CoaB-like"/>
    <property type="match status" value="1"/>
</dbReference>
<dbReference type="InterPro" id="IPR003382">
    <property type="entry name" value="Flavoprotein"/>
</dbReference>
<feature type="domain" description="DNA/pantothenate metabolism flavoprotein C-terminal" evidence="6">
    <location>
        <begin position="184"/>
        <end position="394"/>
    </location>
</feature>
<comment type="caution">
    <text evidence="3">Lacks conserved residue(s) required for the propagation of feature annotation.</text>
</comment>
<evidence type="ECO:0000313" key="7">
    <source>
        <dbReference type="EMBL" id="KNF08736.1"/>
    </source>
</evidence>
<keyword evidence="3" id="KW-0479">Metal-binding</keyword>
<dbReference type="STRING" id="1503.CLPU_5c00430"/>
<dbReference type="PATRIC" id="fig|1503.3.peg.2565"/>
<feature type="domain" description="Flavoprotein" evidence="5">
    <location>
        <begin position="5"/>
        <end position="178"/>
    </location>
</feature>
<feature type="binding site" evidence="3">
    <location>
        <position position="336"/>
    </location>
    <ligand>
        <name>CTP</name>
        <dbReference type="ChEBI" id="CHEBI:37563"/>
    </ligand>
</feature>
<dbReference type="UniPathway" id="UPA00241">
    <property type="reaction ID" value="UER00353"/>
</dbReference>
<feature type="active site" description="Proton donor" evidence="3">
    <location>
        <position position="157"/>
    </location>
</feature>
<evidence type="ECO:0000256" key="1">
    <source>
        <dbReference type="ARBA" id="ARBA00022793"/>
    </source>
</evidence>
<evidence type="ECO:0000256" key="4">
    <source>
        <dbReference type="RuleBase" id="RU364078"/>
    </source>
</evidence>
<dbReference type="EC" id="6.3.2.5" evidence="3"/>
<feature type="binding site" evidence="3">
    <location>
        <position position="277"/>
    </location>
    <ligand>
        <name>CTP</name>
        <dbReference type="ChEBI" id="CHEBI:37563"/>
    </ligand>
</feature>
<dbReference type="Proteomes" id="UP000037267">
    <property type="component" value="Unassembled WGS sequence"/>
</dbReference>
<dbReference type="EMBL" id="LGSS01000005">
    <property type="protein sequence ID" value="KNF08736.1"/>
    <property type="molecule type" value="Genomic_DNA"/>
</dbReference>
<dbReference type="SUPFAM" id="SSF52507">
    <property type="entry name" value="Homo-oligomeric flavin-containing Cys decarboxylases, HFCD"/>
    <property type="match status" value="1"/>
</dbReference>
<dbReference type="RefSeq" id="WP_050354839.1">
    <property type="nucleotide sequence ID" value="NZ_LGSS01000005.1"/>
</dbReference>
<keyword evidence="3" id="KW-0511">Multifunctional enzyme</keyword>
<proteinExistence type="inferred from homology"/>
<comment type="caution">
    <text evidence="7">The sequence shown here is derived from an EMBL/GenBank/DDBJ whole genome shotgun (WGS) entry which is preliminary data.</text>
</comment>
<protein>
    <recommendedName>
        <fullName evidence="3">Coenzyme A biosynthesis bifunctional protein CoaBC</fullName>
    </recommendedName>
    <alternativeName>
        <fullName evidence="3">DNA/pantothenate metabolism flavoprotein</fullName>
    </alternativeName>
    <alternativeName>
        <fullName evidence="3">Phosphopantothenoylcysteine synthetase/decarboxylase</fullName>
        <shortName evidence="3">PPCS-PPCDC</shortName>
    </alternativeName>
    <domain>
        <recommendedName>
            <fullName evidence="3">Phosphopantothenoylcysteine decarboxylase</fullName>
            <shortName evidence="3">PPC decarboxylase</shortName>
            <shortName evidence="3">PPC-DC</shortName>
            <ecNumber evidence="3">4.1.1.36</ecNumber>
        </recommendedName>
        <alternativeName>
            <fullName evidence="3">CoaC</fullName>
        </alternativeName>
    </domain>
    <domain>
        <recommendedName>
            <fullName evidence="3">Phosphopantothenate--cysteine ligase</fullName>
            <ecNumber evidence="3">6.3.2.5</ecNumber>
        </recommendedName>
        <alternativeName>
            <fullName evidence="3">CoaB</fullName>
        </alternativeName>
        <alternativeName>
            <fullName evidence="3">Phosphopantothenoylcysteine synthetase</fullName>
            <shortName evidence="3">PPC synthetase</shortName>
            <shortName evidence="3">PPC-S</shortName>
        </alternativeName>
    </domain>
</protein>
<dbReference type="InterPro" id="IPR005252">
    <property type="entry name" value="CoaBC"/>
</dbReference>
<dbReference type="Pfam" id="PF02441">
    <property type="entry name" value="Flavoprotein"/>
    <property type="match status" value="1"/>
</dbReference>
<dbReference type="InterPro" id="IPR036551">
    <property type="entry name" value="Flavin_trans-like"/>
</dbReference>
<dbReference type="GO" id="GO:0015937">
    <property type="term" value="P:coenzyme A biosynthetic process"/>
    <property type="evidence" value="ECO:0007669"/>
    <property type="project" value="UniProtKB-UniRule"/>
</dbReference>
<dbReference type="GO" id="GO:0004632">
    <property type="term" value="F:phosphopantothenate--cysteine ligase activity"/>
    <property type="evidence" value="ECO:0007669"/>
    <property type="project" value="UniProtKB-UniRule"/>
</dbReference>
<name>A0A0L0WB72_GOTPU</name>
<dbReference type="AlphaFoldDB" id="A0A0L0WB72"/>
<comment type="cofactor">
    <cofactor evidence="3">
        <name>FMN</name>
        <dbReference type="ChEBI" id="CHEBI:58210"/>
    </cofactor>
    <text evidence="3">Binds 1 FMN per subunit.</text>
</comment>
<keyword evidence="8" id="KW-1185">Reference proteome</keyword>
<evidence type="ECO:0000256" key="2">
    <source>
        <dbReference type="ARBA" id="ARBA00023239"/>
    </source>
</evidence>
<reference evidence="8" key="1">
    <citation type="submission" date="2015-07" db="EMBL/GenBank/DDBJ databases">
        <title>Draft genome sequence of the purine-degrading Gottschalkia purinilyticum DSM 1384 (formerly Clostridium purinilyticum).</title>
        <authorList>
            <person name="Poehlein A."/>
            <person name="Schiel-Bengelsdorf B."/>
            <person name="Bengelsdorf F.R."/>
            <person name="Daniel R."/>
            <person name="Duerre P."/>
        </authorList>
    </citation>
    <scope>NUCLEOTIDE SEQUENCE [LARGE SCALE GENOMIC DNA]</scope>
    <source>
        <strain evidence="8">DSM 1384</strain>
    </source>
</reference>
<dbReference type="HAMAP" id="MF_02225">
    <property type="entry name" value="CoaBC"/>
    <property type="match status" value="1"/>
</dbReference>
<sequence>MLKDKSIVLGVTGGIAVYKAVDVVSRLKKLGADVNVIMTNSATKFVTPLTFQSLSQNYVVTDMFEEPKTWDIEHISLASKADLFLVAPATANIIGKVANGIADDMLSTTIMATQAKVVFVPAMNTNMYNNPVFKKNVEELKKLGYEFIEPGYGRLACGVYGQGKMAEPIDIVDYVVNKFTKKDLEGKKVIVTAGPTIEPLDPVRYMTNHSSGKMGYAIANEAKERGADVVLVTGPTNLQDPSGVKLIKVNTTTEMFNAIEKEFNDCDVLIKAAAPLDYRPVKVSDKKIKKDDDNMNIEFTRNVDIALHFGKTKKDNQILVGFAAETNDLIENAKKKIITKNLDFIVANDVTQSETGFKVDNNTVTIIDKNGEINNYPTMKKEEVSELIINKVVSYF</sequence>
<comment type="catalytic activity">
    <reaction evidence="3 4">
        <text>(R)-4'-phosphopantothenate + L-cysteine + CTP = N-[(R)-4-phosphopantothenoyl]-L-cysteine + CMP + diphosphate + H(+)</text>
        <dbReference type="Rhea" id="RHEA:19397"/>
        <dbReference type="ChEBI" id="CHEBI:10986"/>
        <dbReference type="ChEBI" id="CHEBI:15378"/>
        <dbReference type="ChEBI" id="CHEBI:33019"/>
        <dbReference type="ChEBI" id="CHEBI:35235"/>
        <dbReference type="ChEBI" id="CHEBI:37563"/>
        <dbReference type="ChEBI" id="CHEBI:59458"/>
        <dbReference type="ChEBI" id="CHEBI:60377"/>
        <dbReference type="EC" id="6.3.2.5"/>
    </reaction>
</comment>
<dbReference type="SUPFAM" id="SSF102645">
    <property type="entry name" value="CoaB-like"/>
    <property type="match status" value="1"/>
</dbReference>
<evidence type="ECO:0000256" key="3">
    <source>
        <dbReference type="HAMAP-Rule" id="MF_02225"/>
    </source>
</evidence>
<dbReference type="Pfam" id="PF04127">
    <property type="entry name" value="DFP"/>
    <property type="match status" value="1"/>
</dbReference>
<feature type="region of interest" description="Phosphopantothenoylcysteine decarboxylase" evidence="3">
    <location>
        <begin position="1"/>
        <end position="188"/>
    </location>
</feature>
<feature type="region of interest" description="Phosphopantothenate--cysteine ligase" evidence="3">
    <location>
        <begin position="189"/>
        <end position="396"/>
    </location>
</feature>
<dbReference type="GO" id="GO:0071513">
    <property type="term" value="C:phosphopantothenoylcysteine decarboxylase complex"/>
    <property type="evidence" value="ECO:0007669"/>
    <property type="project" value="TreeGrafter"/>
</dbReference>
<feature type="binding site" evidence="3">
    <location>
        <position position="340"/>
    </location>
    <ligand>
        <name>CTP</name>
        <dbReference type="ChEBI" id="CHEBI:37563"/>
    </ligand>
</feature>
<keyword evidence="1 3" id="KW-0210">Decarboxylase</keyword>
<comment type="cofactor">
    <cofactor evidence="3">
        <name>Mg(2+)</name>
        <dbReference type="ChEBI" id="CHEBI:18420"/>
    </cofactor>
</comment>
<dbReference type="PANTHER" id="PTHR14359">
    <property type="entry name" value="HOMO-OLIGOMERIC FLAVIN CONTAINING CYS DECARBOXYLASE FAMILY"/>
    <property type="match status" value="1"/>
</dbReference>
<dbReference type="GO" id="GO:0046872">
    <property type="term" value="F:metal ion binding"/>
    <property type="evidence" value="ECO:0007669"/>
    <property type="project" value="UniProtKB-KW"/>
</dbReference>
<dbReference type="InterPro" id="IPR007085">
    <property type="entry name" value="DNA/pantothenate-metab_flavo_C"/>
</dbReference>
<dbReference type="EC" id="4.1.1.36" evidence="3"/>
<comment type="similarity">
    <text evidence="3 4">In the N-terminal section; belongs to the HFCD (homo-oligomeric flavin containing Cys decarboxylase) superfamily.</text>
</comment>
<dbReference type="Gene3D" id="3.40.50.1950">
    <property type="entry name" value="Flavin prenyltransferase-like"/>
    <property type="match status" value="1"/>
</dbReference>
<evidence type="ECO:0000259" key="6">
    <source>
        <dbReference type="Pfam" id="PF04127"/>
    </source>
</evidence>
<dbReference type="OrthoDB" id="9802554at2"/>
<comment type="similarity">
    <text evidence="3 4">In the C-terminal section; belongs to the PPC synthetase family.</text>
</comment>
<comment type="catalytic activity">
    <reaction evidence="3 4">
        <text>N-[(R)-4-phosphopantothenoyl]-L-cysteine + H(+) = (R)-4'-phosphopantetheine + CO2</text>
        <dbReference type="Rhea" id="RHEA:16793"/>
        <dbReference type="ChEBI" id="CHEBI:15378"/>
        <dbReference type="ChEBI" id="CHEBI:16526"/>
        <dbReference type="ChEBI" id="CHEBI:59458"/>
        <dbReference type="ChEBI" id="CHEBI:61723"/>
        <dbReference type="EC" id="4.1.1.36"/>
    </reaction>
</comment>
<feature type="binding site" evidence="3">
    <location>
        <position position="287"/>
    </location>
    <ligand>
        <name>CTP</name>
        <dbReference type="ChEBI" id="CHEBI:37563"/>
    </ligand>
</feature>